<evidence type="ECO:0000313" key="14">
    <source>
        <dbReference type="EMBL" id="QEH38003.1"/>
    </source>
</evidence>
<evidence type="ECO:0000313" key="16">
    <source>
        <dbReference type="Proteomes" id="UP000324233"/>
    </source>
</evidence>
<dbReference type="EMBL" id="CP042997">
    <property type="protein sequence ID" value="QEH38930.1"/>
    <property type="molecule type" value="Genomic_DNA"/>
</dbReference>
<evidence type="ECO:0000313" key="3">
    <source>
        <dbReference type="EMBL" id="QEH32596.1"/>
    </source>
</evidence>
<evidence type="ECO:0000313" key="10">
    <source>
        <dbReference type="EMBL" id="QEH35726.1"/>
    </source>
</evidence>
<dbReference type="KEGG" id="agv:OJF2_40000"/>
<dbReference type="KEGG" id="agv:OJF2_04120"/>
<organism evidence="7 16">
    <name type="scientific">Aquisphaera giovannonii</name>
    <dbReference type="NCBI Taxonomy" id="406548"/>
    <lineage>
        <taxon>Bacteria</taxon>
        <taxon>Pseudomonadati</taxon>
        <taxon>Planctomycetota</taxon>
        <taxon>Planctomycetia</taxon>
        <taxon>Isosphaerales</taxon>
        <taxon>Isosphaeraceae</taxon>
        <taxon>Aquisphaera</taxon>
    </lineage>
</organism>
<dbReference type="KEGG" id="agv:OJF2_75400"/>
<dbReference type="EMBL" id="CP042997">
    <property type="protein sequence ID" value="QEH37514.1"/>
    <property type="molecule type" value="Genomic_DNA"/>
</dbReference>
<dbReference type="EMBL" id="CP042997">
    <property type="protein sequence ID" value="QEH35448.1"/>
    <property type="molecule type" value="Genomic_DNA"/>
</dbReference>
<evidence type="ECO:0000313" key="2">
    <source>
        <dbReference type="EMBL" id="QEH32565.1"/>
    </source>
</evidence>
<dbReference type="EMBL" id="CP042997">
    <property type="protein sequence ID" value="QEH31945.1"/>
    <property type="molecule type" value="Genomic_DNA"/>
</dbReference>
<dbReference type="KEGG" id="agv:OJF2_10420"/>
<dbReference type="KEGG" id="agv:OJF2_61050"/>
<dbReference type="EMBL" id="CP042997">
    <property type="protein sequence ID" value="QEH35701.1"/>
    <property type="molecule type" value="Genomic_DNA"/>
</dbReference>
<evidence type="ECO:0000313" key="6">
    <source>
        <dbReference type="EMBL" id="QEH35087.1"/>
    </source>
</evidence>
<dbReference type="EMBL" id="CP042997">
    <property type="protein sequence ID" value="QEH38003.1"/>
    <property type="molecule type" value="Genomic_DNA"/>
</dbReference>
<gene>
    <name evidence="1" type="ORF">OJF2_04120</name>
    <name evidence="2" type="ORF">OJF2_10420</name>
    <name evidence="3" type="ORF">OJF2_10750</name>
    <name evidence="4" type="ORF">OJF2_17370</name>
    <name evidence="5" type="ORF">OJF2_25720</name>
    <name evidence="6" type="ORF">OJF2_36320</name>
    <name evidence="7" type="ORF">OJF2_40000</name>
    <name evidence="8" type="ORF">OJF2_42180</name>
    <name evidence="9" type="ORF">OJF2_42580</name>
    <name evidence="10" type="ORF">OJF2_42830</name>
    <name evidence="11" type="ORF">OJF2_48790</name>
    <name evidence="12" type="ORF">OJF2_61050</name>
    <name evidence="13" type="ORF">OJF2_62620</name>
    <name evidence="14" type="ORF">OJF2_65990</name>
    <name evidence="15" type="ORF">OJF2_75400</name>
</gene>
<dbReference type="EMBL" id="CP042997">
    <property type="protein sequence ID" value="QEH37671.1"/>
    <property type="molecule type" value="Genomic_DNA"/>
</dbReference>
<reference evidence="7 16" key="1">
    <citation type="submission" date="2019-08" db="EMBL/GenBank/DDBJ databases">
        <title>Deep-cultivation of Planctomycetes and their phenomic and genomic characterization uncovers novel biology.</title>
        <authorList>
            <person name="Wiegand S."/>
            <person name="Jogler M."/>
            <person name="Boedeker C."/>
            <person name="Pinto D."/>
            <person name="Vollmers J."/>
            <person name="Rivas-Marin E."/>
            <person name="Kohn T."/>
            <person name="Peeters S.H."/>
            <person name="Heuer A."/>
            <person name="Rast P."/>
            <person name="Oberbeckmann S."/>
            <person name="Bunk B."/>
            <person name="Jeske O."/>
            <person name="Meyerdierks A."/>
            <person name="Storesund J.E."/>
            <person name="Kallscheuer N."/>
            <person name="Luecker S."/>
            <person name="Lage O.M."/>
            <person name="Pohl T."/>
            <person name="Merkel B.J."/>
            <person name="Hornburger P."/>
            <person name="Mueller R.-W."/>
            <person name="Bruemmer F."/>
            <person name="Labrenz M."/>
            <person name="Spormann A.M."/>
            <person name="Op den Camp H."/>
            <person name="Overmann J."/>
            <person name="Amann R."/>
            <person name="Jetten M.S.M."/>
            <person name="Mascher T."/>
            <person name="Medema M.H."/>
            <person name="Devos D.P."/>
            <person name="Kaster A.-K."/>
            <person name="Ovreas L."/>
            <person name="Rohde M."/>
            <person name="Galperin M.Y."/>
            <person name="Jogler C."/>
        </authorList>
    </citation>
    <scope>NUCLEOTIDE SEQUENCE [LARGE SCALE GENOMIC DNA]</scope>
    <source>
        <strain evidence="7 16">OJF2</strain>
    </source>
</reference>
<dbReference type="KEGG" id="agv:OJF2_25720"/>
<dbReference type="EMBL" id="CP042997">
    <property type="protein sequence ID" value="QEH32565.1"/>
    <property type="molecule type" value="Genomic_DNA"/>
</dbReference>
<evidence type="ECO:0000313" key="13">
    <source>
        <dbReference type="EMBL" id="QEH37671.1"/>
    </source>
</evidence>
<evidence type="ECO:0000313" key="9">
    <source>
        <dbReference type="EMBL" id="QEH35701.1"/>
    </source>
</evidence>
<evidence type="ECO:0000313" key="15">
    <source>
        <dbReference type="EMBL" id="QEH38930.1"/>
    </source>
</evidence>
<dbReference type="EMBL" id="CP042997">
    <property type="protein sequence ID" value="QEH33237.1"/>
    <property type="molecule type" value="Genomic_DNA"/>
</dbReference>
<dbReference type="EMBL" id="CP042997">
    <property type="protein sequence ID" value="QEH34039.1"/>
    <property type="molecule type" value="Genomic_DNA"/>
</dbReference>
<dbReference type="KEGG" id="agv:OJF2_36320"/>
<dbReference type="KEGG" id="agv:OJF2_62620"/>
<dbReference type="EMBL" id="CP042997">
    <property type="protein sequence ID" value="QEH35663.1"/>
    <property type="molecule type" value="Genomic_DNA"/>
</dbReference>
<dbReference type="KEGG" id="agv:OJF2_10750"/>
<keyword evidence="16" id="KW-1185">Reference proteome</keyword>
<dbReference type="AlphaFoldDB" id="A0A5B9W4H0"/>
<dbReference type="KEGG" id="agv:OJF2_17370"/>
<dbReference type="KEGG" id="agv:OJF2_42830"/>
<evidence type="ECO:0000313" key="11">
    <source>
        <dbReference type="EMBL" id="QEH36318.1"/>
    </source>
</evidence>
<evidence type="ECO:0008006" key="17">
    <source>
        <dbReference type="Google" id="ProtNLM"/>
    </source>
</evidence>
<name>A0A5B9W4H0_9BACT</name>
<dbReference type="KEGG" id="agv:OJF2_65990"/>
<proteinExistence type="predicted"/>
<evidence type="ECO:0000313" key="1">
    <source>
        <dbReference type="EMBL" id="QEH31945.1"/>
    </source>
</evidence>
<evidence type="ECO:0000313" key="4">
    <source>
        <dbReference type="EMBL" id="QEH33237.1"/>
    </source>
</evidence>
<sequence length="303" mass="33200">MCGLDLAESTVERVAEAVGAEVGRAIESKVPFDEAGPWAWHVDAEGMTCAYVSIDLTGVRRQGPEGAAAEGEMIAVGMVYNPIPEGRERWATQGRRRPPRQARYVASAEGQEAVAEPLRHMAARAGMGEARRWIAVCDGGSGLEDLLRRHFGRIDAVILDFYHASEHLGDLAKAWHADEAQAEAAHAAWSHRLKHEGGAAMLAWLEGLDVAAAPRARATWEATVNYFRNQHHRMDYPAYLAKGWQIGSGPMEAGCKLVINERLNGTGMRWGHQGADAMAHLRALYLSESALWTGFWANRRKAA</sequence>
<evidence type="ECO:0000313" key="12">
    <source>
        <dbReference type="EMBL" id="QEH37514.1"/>
    </source>
</evidence>
<evidence type="ECO:0000313" key="7">
    <source>
        <dbReference type="EMBL" id="QEH35448.1"/>
    </source>
</evidence>
<dbReference type="EMBL" id="CP042997">
    <property type="protein sequence ID" value="QEH35726.1"/>
    <property type="molecule type" value="Genomic_DNA"/>
</dbReference>
<evidence type="ECO:0000313" key="8">
    <source>
        <dbReference type="EMBL" id="QEH35663.1"/>
    </source>
</evidence>
<evidence type="ECO:0000313" key="5">
    <source>
        <dbReference type="EMBL" id="QEH34039.1"/>
    </source>
</evidence>
<accession>A0A5B9W4H0</accession>
<dbReference type="KEGG" id="agv:OJF2_42180"/>
<dbReference type="KEGG" id="agv:OJF2_48790"/>
<dbReference type="Proteomes" id="UP000324233">
    <property type="component" value="Chromosome"/>
</dbReference>
<dbReference type="EMBL" id="CP042997">
    <property type="protein sequence ID" value="QEH35087.1"/>
    <property type="molecule type" value="Genomic_DNA"/>
</dbReference>
<dbReference type="EMBL" id="CP042997">
    <property type="protein sequence ID" value="QEH36318.1"/>
    <property type="molecule type" value="Genomic_DNA"/>
</dbReference>
<dbReference type="KEGG" id="agv:OJF2_42580"/>
<dbReference type="EMBL" id="CP042997">
    <property type="protein sequence ID" value="QEH32596.1"/>
    <property type="molecule type" value="Genomic_DNA"/>
</dbReference>
<protein>
    <recommendedName>
        <fullName evidence="17">ISKra4 family transposase</fullName>
    </recommendedName>
</protein>